<feature type="signal peptide" evidence="1">
    <location>
        <begin position="1"/>
        <end position="20"/>
    </location>
</feature>
<comment type="caution">
    <text evidence="3">The sequence shown here is derived from an EMBL/GenBank/DDBJ whole genome shotgun (WGS) entry which is preliminary data.</text>
</comment>
<organism evidence="3 4">
    <name type="scientific">Shewanella mangrovi</name>
    <dbReference type="NCBI Taxonomy" id="1515746"/>
    <lineage>
        <taxon>Bacteria</taxon>
        <taxon>Pseudomonadati</taxon>
        <taxon>Pseudomonadota</taxon>
        <taxon>Gammaproteobacteria</taxon>
        <taxon>Alteromonadales</taxon>
        <taxon>Shewanellaceae</taxon>
        <taxon>Shewanella</taxon>
    </lineage>
</organism>
<accession>A0A094JDT8</accession>
<name>A0A094JDT8_9GAMM</name>
<proteinExistence type="predicted"/>
<dbReference type="eggNOG" id="COG3595">
    <property type="taxonomic scope" value="Bacteria"/>
</dbReference>
<sequence length="312" mass="33117">MKLATVLLLVSGLLSPALFAAQQVDQQAQLSAGAKVDIRVQRGNVEVNSWDKDEIAVKGSLDARSEGLIFQQKGNNFVVEDKLPHRLSGSDDNGSALQIFVPKQINLKIKGISANYQLQQLEGNIDTASISGNIKLNTLKGDINVRSVSGDINTKDVAGKLMLESVSGNIHDQNSSGSARYRVVSGDLTSSSSATDLYADVVSGSAEIQLSQLDSLELHAVSGNIKVTLANISNKAQLDSVSGDIDLIFSTMPDVEFSINGGPGGDIHNKLSDDKPVKAKYTGAENLKFQLGSGKADFYITTISGGITLKRQ</sequence>
<gene>
    <name evidence="3" type="ORF">HR45_10025</name>
</gene>
<protein>
    <recommendedName>
        <fullName evidence="2">DUF4097 domain-containing protein</fullName>
    </recommendedName>
</protein>
<dbReference type="Proteomes" id="UP000029264">
    <property type="component" value="Unassembled WGS sequence"/>
</dbReference>
<feature type="chain" id="PRO_5001905157" description="DUF4097 domain-containing protein" evidence="1">
    <location>
        <begin position="21"/>
        <end position="312"/>
    </location>
</feature>
<evidence type="ECO:0000313" key="3">
    <source>
        <dbReference type="EMBL" id="KFZ37352.1"/>
    </source>
</evidence>
<dbReference type="OrthoDB" id="6194490at2"/>
<dbReference type="STRING" id="1515746.HR45_10025"/>
<dbReference type="Pfam" id="PF13349">
    <property type="entry name" value="DUF4097"/>
    <property type="match status" value="1"/>
</dbReference>
<evidence type="ECO:0000313" key="4">
    <source>
        <dbReference type="Proteomes" id="UP000029264"/>
    </source>
</evidence>
<feature type="domain" description="DUF4097" evidence="2">
    <location>
        <begin position="35"/>
        <end position="309"/>
    </location>
</feature>
<dbReference type="AlphaFoldDB" id="A0A094JDT8"/>
<keyword evidence="4" id="KW-1185">Reference proteome</keyword>
<evidence type="ECO:0000256" key="1">
    <source>
        <dbReference type="SAM" id="SignalP"/>
    </source>
</evidence>
<keyword evidence="1" id="KW-0732">Signal</keyword>
<dbReference type="EMBL" id="JPEO01000006">
    <property type="protein sequence ID" value="KFZ37352.1"/>
    <property type="molecule type" value="Genomic_DNA"/>
</dbReference>
<reference evidence="3 4" key="1">
    <citation type="submission" date="2014-06" db="EMBL/GenBank/DDBJ databases">
        <title>Shewanella sp. YQH10.</title>
        <authorList>
            <person name="Liu Y."/>
            <person name="Zeng R."/>
        </authorList>
    </citation>
    <scope>NUCLEOTIDE SEQUENCE [LARGE SCALE GENOMIC DNA]</scope>
    <source>
        <strain evidence="3 4">YQH10</strain>
    </source>
</reference>
<dbReference type="InterPro" id="IPR025164">
    <property type="entry name" value="Toastrack_DUF4097"/>
</dbReference>
<dbReference type="RefSeq" id="WP_037442450.1">
    <property type="nucleotide sequence ID" value="NZ_JPEO01000006.1"/>
</dbReference>
<evidence type="ECO:0000259" key="2">
    <source>
        <dbReference type="Pfam" id="PF13349"/>
    </source>
</evidence>